<dbReference type="RefSeq" id="WP_100667862.1">
    <property type="nucleotide sequence ID" value="NZ_CP024955.1"/>
</dbReference>
<evidence type="ECO:0000256" key="3">
    <source>
        <dbReference type="ARBA" id="ARBA00023134"/>
    </source>
</evidence>
<dbReference type="PROSITE" id="PS51721">
    <property type="entry name" value="G_CP"/>
    <property type="match status" value="1"/>
</dbReference>
<dbReference type="GO" id="GO:0005525">
    <property type="term" value="F:GTP binding"/>
    <property type="evidence" value="ECO:0007669"/>
    <property type="project" value="UniProtKB-KW"/>
</dbReference>
<organism evidence="7 8">
    <name type="scientific">Kyrpidia spormannii</name>
    <dbReference type="NCBI Taxonomy" id="2055160"/>
    <lineage>
        <taxon>Bacteria</taxon>
        <taxon>Bacillati</taxon>
        <taxon>Bacillota</taxon>
        <taxon>Bacilli</taxon>
        <taxon>Bacillales</taxon>
        <taxon>Alicyclobacillaceae</taxon>
        <taxon>Kyrpidia</taxon>
    </lineage>
</organism>
<dbReference type="InterPro" id="IPR016478">
    <property type="entry name" value="GTPase_MTG1"/>
</dbReference>
<dbReference type="FunFam" id="3.40.50.300:FF:000590">
    <property type="entry name" value="Ribosome biogenesis GTPase A"/>
    <property type="match status" value="1"/>
</dbReference>
<keyword evidence="4" id="KW-0963">Cytoplasm</keyword>
<dbReference type="PIRSF" id="PIRSF006230">
    <property type="entry name" value="MG442"/>
    <property type="match status" value="1"/>
</dbReference>
<comment type="similarity">
    <text evidence="4">Belongs to the TRAFAC class YlqF/YawG GTPase family. MTG1 subfamily.</text>
</comment>
<proteinExistence type="inferred from homology"/>
<evidence type="ECO:0000256" key="1">
    <source>
        <dbReference type="ARBA" id="ARBA00014898"/>
    </source>
</evidence>
<reference evidence="8" key="1">
    <citation type="submission" date="2017-11" db="EMBL/GenBank/DDBJ databases">
        <title>Complete Genome Sequence of Kyrpidia sp. Strain EA-1, a thermophilic, hydrogen-oxidizing Bacterium, isolated from the Azores.</title>
        <authorList>
            <person name="Reiner J.E."/>
            <person name="Lapp C.J."/>
            <person name="Bunk B."/>
            <person name="Gescher J."/>
        </authorList>
    </citation>
    <scope>NUCLEOTIDE SEQUENCE [LARGE SCALE GENOMIC DNA]</scope>
    <source>
        <strain evidence="8">EA-1</strain>
    </source>
</reference>
<protein>
    <recommendedName>
        <fullName evidence="1 4">Ribosome biogenesis GTPase A</fullName>
    </recommendedName>
</protein>
<evidence type="ECO:0000256" key="4">
    <source>
        <dbReference type="PIRNR" id="PIRNR006230"/>
    </source>
</evidence>
<evidence type="ECO:0000313" key="7">
    <source>
        <dbReference type="EMBL" id="ATY85064.1"/>
    </source>
</evidence>
<dbReference type="CDD" id="cd01856">
    <property type="entry name" value="YlqF"/>
    <property type="match status" value="1"/>
</dbReference>
<gene>
    <name evidence="7" type="primary">ylqF</name>
    <name evidence="7" type="ORF">CVV65_09115</name>
</gene>
<feature type="binding site" evidence="5">
    <location>
        <position position="174"/>
    </location>
    <ligand>
        <name>GTP</name>
        <dbReference type="ChEBI" id="CHEBI:37565"/>
    </ligand>
</feature>
<feature type="binding site" evidence="5">
    <location>
        <begin position="130"/>
        <end position="135"/>
    </location>
    <ligand>
        <name>GTP</name>
        <dbReference type="ChEBI" id="CHEBI:37565"/>
    </ligand>
</feature>
<dbReference type="InterPro" id="IPR006073">
    <property type="entry name" value="GTP-bd"/>
</dbReference>
<dbReference type="OrthoDB" id="9779790at2"/>
<dbReference type="InterPro" id="IPR023179">
    <property type="entry name" value="GTP-bd_ortho_bundle_sf"/>
</dbReference>
<dbReference type="InterPro" id="IPR027417">
    <property type="entry name" value="P-loop_NTPase"/>
</dbReference>
<accession>A0A2K8N6U9</accession>
<dbReference type="EMBL" id="CP024955">
    <property type="protein sequence ID" value="ATY85064.1"/>
    <property type="molecule type" value="Genomic_DNA"/>
</dbReference>
<evidence type="ECO:0000256" key="2">
    <source>
        <dbReference type="ARBA" id="ARBA00022741"/>
    </source>
</evidence>
<dbReference type="GO" id="GO:0006412">
    <property type="term" value="P:translation"/>
    <property type="evidence" value="ECO:0007669"/>
    <property type="project" value="TreeGrafter"/>
</dbReference>
<keyword evidence="3 4" id="KW-0342">GTP-binding</keyword>
<comment type="function">
    <text evidence="4">Required for a late step of 50S ribosomal subunit assembly. Has GTPase activity.</text>
</comment>
<evidence type="ECO:0000259" key="6">
    <source>
        <dbReference type="PROSITE" id="PS51721"/>
    </source>
</evidence>
<feature type="domain" description="CP-type G" evidence="6">
    <location>
        <begin position="14"/>
        <end position="178"/>
    </location>
</feature>
<evidence type="ECO:0000256" key="5">
    <source>
        <dbReference type="PIRSR" id="PIRSR006230-1"/>
    </source>
</evidence>
<dbReference type="NCBIfam" id="TIGR03596">
    <property type="entry name" value="GTPase_YlqF"/>
    <property type="match status" value="1"/>
</dbReference>
<name>A0A2K8N6U9_9BACL</name>
<sequence length="290" mass="31404">MTIQWYPGHMAKARREVATAIRWVDVVLELVDARIPSASRNPVLGELIGDKPRLVVMTRVDLADPDVSRRWIGFFARQGGRAVAVDARSGRGLRGIGGAVRELAAPSVGRWKKRGVRNRGVRVLIVGIPNVGKSSLINRLAGRSAAKTGDLPGVTRAQQWIRTSEGFELLDTPGILWPKFEDPETGLLLAATGAIKEEILPLEEVALFLLKRLQLTYPRALAGRYGDLAGEPEDWLEQVGKGRGLLMAGGRVNVAAAAELVCREFRTGRLGRISLEAPPDEASAEGVDNG</sequence>
<dbReference type="PANTHER" id="PTHR45782:SF4">
    <property type="entry name" value="MITOCHONDRIAL RIBOSOME-ASSOCIATED GTPASE 1"/>
    <property type="match status" value="1"/>
</dbReference>
<dbReference type="GO" id="GO:0005737">
    <property type="term" value="C:cytoplasm"/>
    <property type="evidence" value="ECO:0007669"/>
    <property type="project" value="UniProtKB-SubCell"/>
</dbReference>
<dbReference type="GO" id="GO:0003924">
    <property type="term" value="F:GTPase activity"/>
    <property type="evidence" value="ECO:0007669"/>
    <property type="project" value="TreeGrafter"/>
</dbReference>
<dbReference type="KEGG" id="kyr:CVV65_09115"/>
<dbReference type="Gene3D" id="1.10.1580.10">
    <property type="match status" value="1"/>
</dbReference>
<dbReference type="InterPro" id="IPR030378">
    <property type="entry name" value="G_CP_dom"/>
</dbReference>
<dbReference type="Pfam" id="PF01926">
    <property type="entry name" value="MMR_HSR1"/>
    <property type="match status" value="1"/>
</dbReference>
<comment type="subcellular location">
    <subcellularLocation>
        <location evidence="4">Cytoplasm</location>
    </subcellularLocation>
</comment>
<keyword evidence="8" id="KW-1185">Reference proteome</keyword>
<keyword evidence="2 4" id="KW-0547">Nucleotide-binding</keyword>
<evidence type="ECO:0000313" key="8">
    <source>
        <dbReference type="Proteomes" id="UP000231932"/>
    </source>
</evidence>
<dbReference type="PANTHER" id="PTHR45782">
    <property type="entry name" value="MITOCHONDRIAL RIBOSOME-ASSOCIATED GTPASE 1"/>
    <property type="match status" value="1"/>
</dbReference>
<dbReference type="InterPro" id="IPR019991">
    <property type="entry name" value="GTP-bd_ribosome_bgen"/>
</dbReference>
<dbReference type="Proteomes" id="UP000231932">
    <property type="component" value="Chromosome"/>
</dbReference>
<dbReference type="Gene3D" id="3.40.50.300">
    <property type="entry name" value="P-loop containing nucleotide triphosphate hydrolases"/>
    <property type="match status" value="1"/>
</dbReference>
<dbReference type="AlphaFoldDB" id="A0A2K8N6U9"/>
<dbReference type="SUPFAM" id="SSF52540">
    <property type="entry name" value="P-loop containing nucleoside triphosphate hydrolases"/>
    <property type="match status" value="1"/>
</dbReference>